<reference evidence="1" key="1">
    <citation type="submission" date="2021-02" db="EMBL/GenBank/DDBJ databases">
        <authorList>
            <person name="Nowell W R."/>
        </authorList>
    </citation>
    <scope>NUCLEOTIDE SEQUENCE</scope>
</reference>
<dbReference type="EMBL" id="CAJOBJ010101517">
    <property type="protein sequence ID" value="CAF4589945.1"/>
    <property type="molecule type" value="Genomic_DNA"/>
</dbReference>
<feature type="non-terminal residue" evidence="1">
    <location>
        <position position="71"/>
    </location>
</feature>
<organism evidence="1 2">
    <name type="scientific">Rotaria magnacalcarata</name>
    <dbReference type="NCBI Taxonomy" id="392030"/>
    <lineage>
        <taxon>Eukaryota</taxon>
        <taxon>Metazoa</taxon>
        <taxon>Spiralia</taxon>
        <taxon>Gnathifera</taxon>
        <taxon>Rotifera</taxon>
        <taxon>Eurotatoria</taxon>
        <taxon>Bdelloidea</taxon>
        <taxon>Philodinida</taxon>
        <taxon>Philodinidae</taxon>
        <taxon>Rotaria</taxon>
    </lineage>
</organism>
<proteinExistence type="predicted"/>
<accession>A0A8S2YZ82</accession>
<evidence type="ECO:0000313" key="2">
    <source>
        <dbReference type="Proteomes" id="UP000681720"/>
    </source>
</evidence>
<gene>
    <name evidence="1" type="ORF">GIL414_LOCUS38450</name>
</gene>
<name>A0A8S2YZ82_9BILA</name>
<comment type="caution">
    <text evidence="1">The sequence shown here is derived from an EMBL/GenBank/DDBJ whole genome shotgun (WGS) entry which is preliminary data.</text>
</comment>
<protein>
    <submittedName>
        <fullName evidence="1">Uncharacterized protein</fullName>
    </submittedName>
</protein>
<dbReference type="AlphaFoldDB" id="A0A8S2YZ82"/>
<sequence length="71" mass="7975">YQLLFATSTVPRSRLQELISTKIIVVIVHPDARADPSVLDPVRTKEYATTTPYEDKALIAINPMVFDNETT</sequence>
<feature type="non-terminal residue" evidence="1">
    <location>
        <position position="1"/>
    </location>
</feature>
<dbReference type="Proteomes" id="UP000681720">
    <property type="component" value="Unassembled WGS sequence"/>
</dbReference>
<evidence type="ECO:0000313" key="1">
    <source>
        <dbReference type="EMBL" id="CAF4589945.1"/>
    </source>
</evidence>